<feature type="transmembrane region" description="Helical" evidence="7">
    <location>
        <begin position="275"/>
        <end position="293"/>
    </location>
</feature>
<proteinExistence type="inferred from homology"/>
<keyword evidence="3" id="KW-0813">Transport</keyword>
<feature type="transmembrane region" description="Helical" evidence="7">
    <location>
        <begin position="359"/>
        <end position="376"/>
    </location>
</feature>
<keyword evidence="6 7" id="KW-0472">Membrane</keyword>
<evidence type="ECO:0000256" key="7">
    <source>
        <dbReference type="SAM" id="Phobius"/>
    </source>
</evidence>
<dbReference type="RefSeq" id="WP_344511173.1">
    <property type="nucleotide sequence ID" value="NZ_BAAAQD010000027.1"/>
</dbReference>
<feature type="transmembrane region" description="Helical" evidence="7">
    <location>
        <begin position="7"/>
        <end position="27"/>
    </location>
</feature>
<feature type="domain" description="Major facilitator superfamily (MFS) profile" evidence="8">
    <location>
        <begin position="5"/>
        <end position="395"/>
    </location>
</feature>
<dbReference type="InterPro" id="IPR011701">
    <property type="entry name" value="MFS"/>
</dbReference>
<keyword evidence="4 7" id="KW-0812">Transmembrane</keyword>
<organism evidence="9 10">
    <name type="scientific">Dactylosporangium maewongense</name>
    <dbReference type="NCBI Taxonomy" id="634393"/>
    <lineage>
        <taxon>Bacteria</taxon>
        <taxon>Bacillati</taxon>
        <taxon>Actinomycetota</taxon>
        <taxon>Actinomycetes</taxon>
        <taxon>Micromonosporales</taxon>
        <taxon>Micromonosporaceae</taxon>
        <taxon>Dactylosporangium</taxon>
    </lineage>
</organism>
<reference evidence="10" key="1">
    <citation type="journal article" date="2019" name="Int. J. Syst. Evol. Microbiol.">
        <title>The Global Catalogue of Microorganisms (GCM) 10K type strain sequencing project: providing services to taxonomists for standard genome sequencing and annotation.</title>
        <authorList>
            <consortium name="The Broad Institute Genomics Platform"/>
            <consortium name="The Broad Institute Genome Sequencing Center for Infectious Disease"/>
            <person name="Wu L."/>
            <person name="Ma J."/>
        </authorList>
    </citation>
    <scope>NUCLEOTIDE SEQUENCE [LARGE SCALE GENOMIC DNA]</scope>
    <source>
        <strain evidence="10">JCM 15933</strain>
    </source>
</reference>
<feature type="transmembrane region" description="Helical" evidence="7">
    <location>
        <begin position="332"/>
        <end position="353"/>
    </location>
</feature>
<evidence type="ECO:0000256" key="2">
    <source>
        <dbReference type="ARBA" id="ARBA00007520"/>
    </source>
</evidence>
<dbReference type="InterPro" id="IPR020846">
    <property type="entry name" value="MFS_dom"/>
</dbReference>
<dbReference type="PANTHER" id="PTHR23504:SF15">
    <property type="entry name" value="MAJOR FACILITATOR SUPERFAMILY (MFS) PROFILE DOMAIN-CONTAINING PROTEIN"/>
    <property type="match status" value="1"/>
</dbReference>
<evidence type="ECO:0000256" key="4">
    <source>
        <dbReference type="ARBA" id="ARBA00022692"/>
    </source>
</evidence>
<feature type="transmembrane region" description="Helical" evidence="7">
    <location>
        <begin position="211"/>
        <end position="232"/>
    </location>
</feature>
<evidence type="ECO:0000313" key="10">
    <source>
        <dbReference type="Proteomes" id="UP001501470"/>
    </source>
</evidence>
<evidence type="ECO:0000256" key="1">
    <source>
        <dbReference type="ARBA" id="ARBA00004651"/>
    </source>
</evidence>
<feature type="transmembrane region" description="Helical" evidence="7">
    <location>
        <begin position="71"/>
        <end position="89"/>
    </location>
</feature>
<dbReference type="PRINTS" id="PR01035">
    <property type="entry name" value="TCRTETA"/>
</dbReference>
<feature type="transmembrane region" description="Helical" evidence="7">
    <location>
        <begin position="157"/>
        <end position="177"/>
    </location>
</feature>
<dbReference type="EMBL" id="BAAAQD010000027">
    <property type="protein sequence ID" value="GAA1558243.1"/>
    <property type="molecule type" value="Genomic_DNA"/>
</dbReference>
<sequence length="395" mass="39170">MQRKALLVVYLALFVDMLGFGVILPLLPFRIEQLGGSGAWVGAVLTAYALAQFVMAPVLGAMSDRYGRRPLLLASLAGSAVSLALVGFADSLLMLLAARVVAGLCGGAIAVGQAYAVDLSPPEERTRALGMVGASIGMGFVIGPALGAALAGLGFTGVSLVAAAIALTNLLAGAVLLPRRPAPGDAVPPRRAPGAHTVLAHAMRLPTLRPVVAAVFVSMCAFAAMEATYALLGARRYGLGPVGLGLVFTGVGVVMAVVQGGVAGRAANRFGNRRVAVAGAVLLGASLAVLPFAPAWLGYPALAVVAAGQGLLGTAAAALIAEAGGRALGGMLGIGQAAAAAARALGPLAAGVAFDLRPGLPYCLGAVLCGLAAVLLHRSGNAEARPTTIEMGQPA</sequence>
<dbReference type="Pfam" id="PF07690">
    <property type="entry name" value="MFS_1"/>
    <property type="match status" value="1"/>
</dbReference>
<name>A0ABP4NCM5_9ACTN</name>
<dbReference type="InterPro" id="IPR001958">
    <property type="entry name" value="Tet-R_TetA/multi-R_MdtG-like"/>
</dbReference>
<dbReference type="PANTHER" id="PTHR23504">
    <property type="entry name" value="MAJOR FACILITATOR SUPERFAMILY DOMAIN-CONTAINING PROTEIN 10"/>
    <property type="match status" value="1"/>
</dbReference>
<dbReference type="SUPFAM" id="SSF103473">
    <property type="entry name" value="MFS general substrate transporter"/>
    <property type="match status" value="1"/>
</dbReference>
<feature type="transmembrane region" description="Helical" evidence="7">
    <location>
        <begin position="39"/>
        <end position="59"/>
    </location>
</feature>
<dbReference type="Proteomes" id="UP001501470">
    <property type="component" value="Unassembled WGS sequence"/>
</dbReference>
<dbReference type="InterPro" id="IPR036259">
    <property type="entry name" value="MFS_trans_sf"/>
</dbReference>
<feature type="transmembrane region" description="Helical" evidence="7">
    <location>
        <begin position="95"/>
        <end position="116"/>
    </location>
</feature>
<protein>
    <submittedName>
        <fullName evidence="9">Tetracycline resistance MFS efflux pump</fullName>
    </submittedName>
</protein>
<accession>A0ABP4NCM5</accession>
<keyword evidence="5 7" id="KW-1133">Transmembrane helix</keyword>
<evidence type="ECO:0000256" key="3">
    <source>
        <dbReference type="ARBA" id="ARBA00022448"/>
    </source>
</evidence>
<dbReference type="PROSITE" id="PS00216">
    <property type="entry name" value="SUGAR_TRANSPORT_1"/>
    <property type="match status" value="1"/>
</dbReference>
<evidence type="ECO:0000256" key="5">
    <source>
        <dbReference type="ARBA" id="ARBA00022989"/>
    </source>
</evidence>
<evidence type="ECO:0000259" key="8">
    <source>
        <dbReference type="PROSITE" id="PS50850"/>
    </source>
</evidence>
<evidence type="ECO:0000256" key="6">
    <source>
        <dbReference type="ARBA" id="ARBA00023136"/>
    </source>
</evidence>
<keyword evidence="10" id="KW-1185">Reference proteome</keyword>
<gene>
    <name evidence="9" type="ORF">GCM10009827_093990</name>
</gene>
<comment type="caution">
    <text evidence="9">The sequence shown here is derived from an EMBL/GenBank/DDBJ whole genome shotgun (WGS) entry which is preliminary data.</text>
</comment>
<dbReference type="PROSITE" id="PS50850">
    <property type="entry name" value="MFS"/>
    <property type="match status" value="1"/>
</dbReference>
<evidence type="ECO:0000313" key="9">
    <source>
        <dbReference type="EMBL" id="GAA1558243.1"/>
    </source>
</evidence>
<feature type="transmembrane region" description="Helical" evidence="7">
    <location>
        <begin position="299"/>
        <end position="320"/>
    </location>
</feature>
<comment type="similarity">
    <text evidence="2">Belongs to the major facilitator superfamily. TCR/Tet family.</text>
</comment>
<feature type="transmembrane region" description="Helical" evidence="7">
    <location>
        <begin position="128"/>
        <end position="151"/>
    </location>
</feature>
<dbReference type="Gene3D" id="1.20.1250.20">
    <property type="entry name" value="MFS general substrate transporter like domains"/>
    <property type="match status" value="1"/>
</dbReference>
<feature type="transmembrane region" description="Helical" evidence="7">
    <location>
        <begin position="244"/>
        <end position="263"/>
    </location>
</feature>
<comment type="subcellular location">
    <subcellularLocation>
        <location evidence="1">Cell membrane</location>
        <topology evidence="1">Multi-pass membrane protein</topology>
    </subcellularLocation>
</comment>
<dbReference type="InterPro" id="IPR005829">
    <property type="entry name" value="Sugar_transporter_CS"/>
</dbReference>